<dbReference type="GO" id="GO:0003697">
    <property type="term" value="F:single-stranded DNA binding"/>
    <property type="evidence" value="ECO:0007669"/>
    <property type="project" value="InterPro"/>
</dbReference>
<protein>
    <recommendedName>
        <fullName evidence="2">Single-stranded DNA-binding protein</fullName>
    </recommendedName>
</protein>
<dbReference type="NCBIfam" id="TIGR00621">
    <property type="entry name" value="ssb"/>
    <property type="match status" value="1"/>
</dbReference>
<keyword evidence="1 2" id="KW-0238">DNA-binding</keyword>
<dbReference type="HAMAP" id="MF_00984">
    <property type="entry name" value="SSB"/>
    <property type="match status" value="1"/>
</dbReference>
<feature type="compositionally biased region" description="Basic and acidic residues" evidence="3">
    <location>
        <begin position="103"/>
        <end position="115"/>
    </location>
</feature>
<feature type="region of interest" description="Disordered" evidence="3">
    <location>
        <begin position="103"/>
        <end position="125"/>
    </location>
</feature>
<dbReference type="GO" id="GO:0006260">
    <property type="term" value="P:DNA replication"/>
    <property type="evidence" value="ECO:0007669"/>
    <property type="project" value="InterPro"/>
</dbReference>
<dbReference type="GO" id="GO:0009295">
    <property type="term" value="C:nucleoid"/>
    <property type="evidence" value="ECO:0007669"/>
    <property type="project" value="TreeGrafter"/>
</dbReference>
<dbReference type="InterPro" id="IPR011344">
    <property type="entry name" value="ssDNA-bd"/>
</dbReference>
<dbReference type="PIRSF" id="PIRSF002070">
    <property type="entry name" value="SSB"/>
    <property type="match status" value="1"/>
</dbReference>
<evidence type="ECO:0000256" key="2">
    <source>
        <dbReference type="PIRNR" id="PIRNR002070"/>
    </source>
</evidence>
<dbReference type="Gene3D" id="2.40.50.140">
    <property type="entry name" value="Nucleic acid-binding proteins"/>
    <property type="match status" value="1"/>
</dbReference>
<dbReference type="PROSITE" id="PS50935">
    <property type="entry name" value="SSB"/>
    <property type="match status" value="1"/>
</dbReference>
<dbReference type="InterPro" id="IPR000424">
    <property type="entry name" value="Primosome_PriB/ssb"/>
</dbReference>
<evidence type="ECO:0000313" key="4">
    <source>
        <dbReference type="EMBL" id="DAF88113.1"/>
    </source>
</evidence>
<dbReference type="SUPFAM" id="SSF50249">
    <property type="entry name" value="Nucleic acid-binding proteins"/>
    <property type="match status" value="1"/>
</dbReference>
<sequence length="125" mass="14358">MNVIAIKGRLTRDPELSSFKNSNGDNRAVCRFFVAVNRDYGDDADFFNCSIFGKRAEVIDKYFSKGSEIVCQGRMEQNKYKDKDGNDRTTWNLIVRDFDFCGKKSDNNSEPKADGFEQIEEDVPF</sequence>
<dbReference type="CDD" id="cd04496">
    <property type="entry name" value="SSB_OBF"/>
    <property type="match status" value="1"/>
</dbReference>
<name>A0A8S5U0X8_9CAUD</name>
<dbReference type="Pfam" id="PF00436">
    <property type="entry name" value="SSB"/>
    <property type="match status" value="1"/>
</dbReference>
<accession>A0A8S5U0X8</accession>
<dbReference type="EMBL" id="BK015978">
    <property type="protein sequence ID" value="DAF88113.1"/>
    <property type="molecule type" value="Genomic_DNA"/>
</dbReference>
<organism evidence="4">
    <name type="scientific">Siphoviridae sp. ctub511</name>
    <dbReference type="NCBI Taxonomy" id="2825714"/>
    <lineage>
        <taxon>Viruses</taxon>
        <taxon>Duplodnaviria</taxon>
        <taxon>Heunggongvirae</taxon>
        <taxon>Uroviricota</taxon>
        <taxon>Caudoviricetes</taxon>
    </lineage>
</organism>
<evidence type="ECO:0000256" key="3">
    <source>
        <dbReference type="SAM" id="MobiDB-lite"/>
    </source>
</evidence>
<dbReference type="InterPro" id="IPR012340">
    <property type="entry name" value="NA-bd_OB-fold"/>
</dbReference>
<evidence type="ECO:0000256" key="1">
    <source>
        <dbReference type="ARBA" id="ARBA00023125"/>
    </source>
</evidence>
<dbReference type="PANTHER" id="PTHR10302">
    <property type="entry name" value="SINGLE-STRANDED DNA-BINDING PROTEIN"/>
    <property type="match status" value="1"/>
</dbReference>
<dbReference type="PANTHER" id="PTHR10302:SF27">
    <property type="entry name" value="SINGLE-STRANDED DNA-BINDING PROTEIN"/>
    <property type="match status" value="1"/>
</dbReference>
<reference evidence="4" key="1">
    <citation type="journal article" date="2021" name="Proc. Natl. Acad. Sci. U.S.A.">
        <title>A Catalog of Tens of Thousands of Viruses from Human Metagenomes Reveals Hidden Associations with Chronic Diseases.</title>
        <authorList>
            <person name="Tisza M.J."/>
            <person name="Buck C.B."/>
        </authorList>
    </citation>
    <scope>NUCLEOTIDE SEQUENCE</scope>
    <source>
        <strain evidence="4">Ctub511</strain>
    </source>
</reference>
<proteinExistence type="inferred from homology"/>